<gene>
    <name evidence="1" type="ORF">LCGC14_1321590</name>
</gene>
<dbReference type="AlphaFoldDB" id="A0A0F9NLP5"/>
<comment type="caution">
    <text evidence="1">The sequence shown here is derived from an EMBL/GenBank/DDBJ whole genome shotgun (WGS) entry which is preliminary data.</text>
</comment>
<sequence length="149" mass="15712">MTAVTALSTLGGKVCMDSRGDELSIVRKADGTLRAGWLADISGETAVGINPTGNLDEFGGICRPRYDTDVDTAFTSTRLIDIVIPQGGHLYNIKIKDPGATLYAGEPLIAIASTAGALDKVGDIESEHVARIFDDVLDNTTFATVIWGV</sequence>
<accession>A0A0F9NLP5</accession>
<dbReference type="EMBL" id="LAZR01007892">
    <property type="protein sequence ID" value="KKM82247.1"/>
    <property type="molecule type" value="Genomic_DNA"/>
</dbReference>
<protein>
    <submittedName>
        <fullName evidence="1">Uncharacterized protein</fullName>
    </submittedName>
</protein>
<reference evidence="1" key="1">
    <citation type="journal article" date="2015" name="Nature">
        <title>Complex archaea that bridge the gap between prokaryotes and eukaryotes.</title>
        <authorList>
            <person name="Spang A."/>
            <person name="Saw J.H."/>
            <person name="Jorgensen S.L."/>
            <person name="Zaremba-Niedzwiedzka K."/>
            <person name="Martijn J."/>
            <person name="Lind A.E."/>
            <person name="van Eijk R."/>
            <person name="Schleper C."/>
            <person name="Guy L."/>
            <person name="Ettema T.J."/>
        </authorList>
    </citation>
    <scope>NUCLEOTIDE SEQUENCE</scope>
</reference>
<evidence type="ECO:0000313" key="1">
    <source>
        <dbReference type="EMBL" id="KKM82247.1"/>
    </source>
</evidence>
<organism evidence="1">
    <name type="scientific">marine sediment metagenome</name>
    <dbReference type="NCBI Taxonomy" id="412755"/>
    <lineage>
        <taxon>unclassified sequences</taxon>
        <taxon>metagenomes</taxon>
        <taxon>ecological metagenomes</taxon>
    </lineage>
</organism>
<proteinExistence type="predicted"/>
<name>A0A0F9NLP5_9ZZZZ</name>